<organism evidence="8 9">
    <name type="scientific">Asterophora parasitica</name>
    <dbReference type="NCBI Taxonomy" id="117018"/>
    <lineage>
        <taxon>Eukaryota</taxon>
        <taxon>Fungi</taxon>
        <taxon>Dikarya</taxon>
        <taxon>Basidiomycota</taxon>
        <taxon>Agaricomycotina</taxon>
        <taxon>Agaricomycetes</taxon>
        <taxon>Agaricomycetidae</taxon>
        <taxon>Agaricales</taxon>
        <taxon>Tricholomatineae</taxon>
        <taxon>Lyophyllaceae</taxon>
        <taxon>Asterophora</taxon>
    </lineage>
</organism>
<proteinExistence type="inferred from homology"/>
<keyword evidence="4" id="KW-0067">ATP-binding</keyword>
<evidence type="ECO:0000256" key="6">
    <source>
        <dbReference type="ARBA" id="ARBA00023146"/>
    </source>
</evidence>
<evidence type="ECO:0000256" key="4">
    <source>
        <dbReference type="ARBA" id="ARBA00022840"/>
    </source>
</evidence>
<dbReference type="AlphaFoldDB" id="A0A9P7FMG6"/>
<evidence type="ECO:0000256" key="2">
    <source>
        <dbReference type="ARBA" id="ARBA00022598"/>
    </source>
</evidence>
<feature type="compositionally biased region" description="Low complexity" evidence="7">
    <location>
        <begin position="99"/>
        <end position="115"/>
    </location>
</feature>
<evidence type="ECO:0000256" key="7">
    <source>
        <dbReference type="SAM" id="MobiDB-lite"/>
    </source>
</evidence>
<accession>A0A9P7FMG6</accession>
<evidence type="ECO:0000313" key="8">
    <source>
        <dbReference type="EMBL" id="KAG5633665.1"/>
    </source>
</evidence>
<feature type="region of interest" description="Disordered" evidence="7">
    <location>
        <begin position="99"/>
        <end position="122"/>
    </location>
</feature>
<protein>
    <submittedName>
        <fullName evidence="8">Uncharacterized protein</fullName>
    </submittedName>
</protein>
<dbReference type="PANTHER" id="PTHR45794:SF1">
    <property type="entry name" value="LEUCINE--TRNA LIGASE, CYTOPLASMIC"/>
    <property type="match status" value="1"/>
</dbReference>
<dbReference type="GO" id="GO:0004823">
    <property type="term" value="F:leucine-tRNA ligase activity"/>
    <property type="evidence" value="ECO:0007669"/>
    <property type="project" value="InterPro"/>
</dbReference>
<keyword evidence="6" id="KW-0030">Aminoacyl-tRNA synthetase</keyword>
<keyword evidence="3" id="KW-0547">Nucleotide-binding</keyword>
<dbReference type="GO" id="GO:0005524">
    <property type="term" value="F:ATP binding"/>
    <property type="evidence" value="ECO:0007669"/>
    <property type="project" value="UniProtKB-KW"/>
</dbReference>
<evidence type="ECO:0000313" key="9">
    <source>
        <dbReference type="Proteomes" id="UP000775547"/>
    </source>
</evidence>
<reference evidence="8" key="2">
    <citation type="submission" date="2021-10" db="EMBL/GenBank/DDBJ databases">
        <title>Phylogenomics reveals ancestral predisposition of the termite-cultivated fungus Termitomyces towards a domesticated lifestyle.</title>
        <authorList>
            <person name="Auxier B."/>
            <person name="Grum-Grzhimaylo A."/>
            <person name="Cardenas M.E."/>
            <person name="Lodge J.D."/>
            <person name="Laessoe T."/>
            <person name="Pedersen O."/>
            <person name="Smith M.E."/>
            <person name="Kuyper T.W."/>
            <person name="Franco-Molano E.A."/>
            <person name="Baroni T.J."/>
            <person name="Aanen D.K."/>
        </authorList>
    </citation>
    <scope>NUCLEOTIDE SEQUENCE</scope>
    <source>
        <strain evidence="8">AP01</strain>
        <tissue evidence="8">Mycelium</tissue>
    </source>
</reference>
<evidence type="ECO:0000256" key="5">
    <source>
        <dbReference type="ARBA" id="ARBA00022917"/>
    </source>
</evidence>
<comment type="caution">
    <text evidence="8">The sequence shown here is derived from an EMBL/GenBank/DDBJ whole genome shotgun (WGS) entry which is preliminary data.</text>
</comment>
<sequence>IDPSWAAIDPIPVISTPSYGDLIAPALLTELKIQSQKDTKQLAEAKEIAYKEGFYNGTMLVGEFKGQSVQDAKAKVRERMLEAGLAFAYAEPRASSSRGVRMSASSPSWTSGTWTTERKSGEAKLRSECPGIFFFVSRSN</sequence>
<dbReference type="GO" id="GO:0006429">
    <property type="term" value="P:leucyl-tRNA aminoacylation"/>
    <property type="evidence" value="ECO:0007669"/>
    <property type="project" value="InterPro"/>
</dbReference>
<dbReference type="Gene3D" id="3.90.740.10">
    <property type="entry name" value="Valyl/Leucyl/Isoleucyl-tRNA synthetase, editing domain"/>
    <property type="match status" value="1"/>
</dbReference>
<dbReference type="GO" id="GO:0002161">
    <property type="term" value="F:aminoacyl-tRNA deacylase activity"/>
    <property type="evidence" value="ECO:0007669"/>
    <property type="project" value="InterPro"/>
</dbReference>
<dbReference type="Proteomes" id="UP000775547">
    <property type="component" value="Unassembled WGS sequence"/>
</dbReference>
<dbReference type="EMBL" id="JABCKV010004758">
    <property type="protein sequence ID" value="KAG5633665.1"/>
    <property type="molecule type" value="Genomic_DNA"/>
</dbReference>
<dbReference type="SUPFAM" id="SSF50677">
    <property type="entry name" value="ValRS/IleRS/LeuRS editing domain"/>
    <property type="match status" value="1"/>
</dbReference>
<keyword evidence="9" id="KW-1185">Reference proteome</keyword>
<gene>
    <name evidence="8" type="ORF">DXG03_006826</name>
</gene>
<name>A0A9P7FMG6_9AGAR</name>
<comment type="similarity">
    <text evidence="1">Belongs to the class-I aminoacyl-tRNA synthetase family.</text>
</comment>
<dbReference type="InterPro" id="IPR004493">
    <property type="entry name" value="Leu-tRNA-synth_Ia_arc/euk"/>
</dbReference>
<keyword evidence="2" id="KW-0436">Ligase</keyword>
<reference evidence="8" key="1">
    <citation type="submission" date="2020-07" db="EMBL/GenBank/DDBJ databases">
        <authorList>
            <person name="Nieuwenhuis M."/>
            <person name="Van De Peppel L.J.J."/>
        </authorList>
    </citation>
    <scope>NUCLEOTIDE SEQUENCE</scope>
    <source>
        <strain evidence="8">AP01</strain>
        <tissue evidence="8">Mycelium</tissue>
    </source>
</reference>
<dbReference type="PANTHER" id="PTHR45794">
    <property type="entry name" value="LEUCYL-TRNA SYNTHETASE"/>
    <property type="match status" value="1"/>
</dbReference>
<feature type="non-terminal residue" evidence="8">
    <location>
        <position position="1"/>
    </location>
</feature>
<keyword evidence="5" id="KW-0648">Protein biosynthesis</keyword>
<evidence type="ECO:0000256" key="1">
    <source>
        <dbReference type="ARBA" id="ARBA00005594"/>
    </source>
</evidence>
<dbReference type="OrthoDB" id="2989549at2759"/>
<evidence type="ECO:0000256" key="3">
    <source>
        <dbReference type="ARBA" id="ARBA00022741"/>
    </source>
</evidence>
<dbReference type="InterPro" id="IPR009008">
    <property type="entry name" value="Val/Leu/Ile-tRNA-synth_edit"/>
</dbReference>